<proteinExistence type="predicted"/>
<comment type="caution">
    <text evidence="2">The sequence shown here is derived from an EMBL/GenBank/DDBJ whole genome shotgun (WGS) entry which is preliminary data.</text>
</comment>
<feature type="domain" description="GAF" evidence="1">
    <location>
        <begin position="101"/>
        <end position="213"/>
    </location>
</feature>
<dbReference type="SUPFAM" id="SSF55781">
    <property type="entry name" value="GAF domain-like"/>
    <property type="match status" value="1"/>
</dbReference>
<dbReference type="AlphaFoldDB" id="A0A7J5C0S5"/>
<evidence type="ECO:0000259" key="1">
    <source>
        <dbReference type="Pfam" id="PF01590"/>
    </source>
</evidence>
<keyword evidence="3" id="KW-1185">Reference proteome</keyword>
<dbReference type="InterPro" id="IPR029016">
    <property type="entry name" value="GAF-like_dom_sf"/>
</dbReference>
<dbReference type="InterPro" id="IPR003018">
    <property type="entry name" value="GAF"/>
</dbReference>
<dbReference type="Pfam" id="PF01590">
    <property type="entry name" value="GAF"/>
    <property type="match status" value="1"/>
</dbReference>
<dbReference type="OrthoDB" id="3928741at2"/>
<reference evidence="2 3" key="1">
    <citation type="submission" date="2019-09" db="EMBL/GenBank/DDBJ databases">
        <title>Phylogeny of genus Pseudoclavibacter and closely related genus.</title>
        <authorList>
            <person name="Li Y."/>
        </authorList>
    </citation>
    <scope>NUCLEOTIDE SEQUENCE [LARGE SCALE GENOMIC DNA]</scope>
    <source>
        <strain evidence="2 3">DSM 23821</strain>
    </source>
</reference>
<name>A0A7J5C0S5_9MICO</name>
<organism evidence="2 3">
    <name type="scientific">Pseudoclavibacter chungangensis</name>
    <dbReference type="NCBI Taxonomy" id="587635"/>
    <lineage>
        <taxon>Bacteria</taxon>
        <taxon>Bacillati</taxon>
        <taxon>Actinomycetota</taxon>
        <taxon>Actinomycetes</taxon>
        <taxon>Micrococcales</taxon>
        <taxon>Microbacteriaceae</taxon>
        <taxon>Pseudoclavibacter</taxon>
    </lineage>
</organism>
<dbReference type="Gene3D" id="3.30.450.40">
    <property type="match status" value="1"/>
</dbReference>
<dbReference type="Proteomes" id="UP000467240">
    <property type="component" value="Unassembled WGS sequence"/>
</dbReference>
<dbReference type="EMBL" id="WBJZ01000002">
    <property type="protein sequence ID" value="KAB1662225.1"/>
    <property type="molecule type" value="Genomic_DNA"/>
</dbReference>
<gene>
    <name evidence="2" type="ORF">F8O01_01830</name>
</gene>
<evidence type="ECO:0000313" key="3">
    <source>
        <dbReference type="Proteomes" id="UP000467240"/>
    </source>
</evidence>
<sequence length="406" mass="43175">MSDDVEPALVVGDGRSAYESLLERIHEATFAGRQAPAHPRPIIAESWQRLRTRGLRPDRRGPVAQSRVRKSDPSELVELLPRLMPHVEPLVEGFDALVVVSDAEGRVLARESAGRLRTLADGIGFRSGALWNETHMGTNAIGTALATRRPVQVHGAEHFLVEQHGWSCAAAPVRDPRTGAVLGAIDLSAELDHGHPALLSLVSSLARTAGLELGLAHRTHLGALRAAAFAATRGVAGPWAVVDEAGWVAEANEVDVRARITLPDGLTPGPTWLPPLGDVEVERLGDGWLAVAVSGTAGLGTPGLASVALRPGPQGTTIVLDSAGHRRRAFVTPRQGEILVLLAQHPAGLTAPELSAIMYGTPEHDVTVRAEISRLRRHLGELIVAAPYRFAPGVDVRTSDEDLLGR</sequence>
<evidence type="ECO:0000313" key="2">
    <source>
        <dbReference type="EMBL" id="KAB1662225.1"/>
    </source>
</evidence>
<dbReference type="RefSeq" id="WP_158039163.1">
    <property type="nucleotide sequence ID" value="NZ_JACCFV010000001.1"/>
</dbReference>
<accession>A0A7J5C0S5</accession>
<protein>
    <submittedName>
        <fullName evidence="2">GAF domain-containing protein</fullName>
    </submittedName>
</protein>